<organism evidence="2 3">
    <name type="scientific">Ensete ventricosum</name>
    <name type="common">Abyssinian banana</name>
    <name type="synonym">Musa ensete</name>
    <dbReference type="NCBI Taxonomy" id="4639"/>
    <lineage>
        <taxon>Eukaryota</taxon>
        <taxon>Viridiplantae</taxon>
        <taxon>Streptophyta</taxon>
        <taxon>Embryophyta</taxon>
        <taxon>Tracheophyta</taxon>
        <taxon>Spermatophyta</taxon>
        <taxon>Magnoliopsida</taxon>
        <taxon>Liliopsida</taxon>
        <taxon>Zingiberales</taxon>
        <taxon>Musaceae</taxon>
        <taxon>Ensete</taxon>
    </lineage>
</organism>
<evidence type="ECO:0000256" key="1">
    <source>
        <dbReference type="SAM" id="MobiDB-lite"/>
    </source>
</evidence>
<feature type="region of interest" description="Disordered" evidence="1">
    <location>
        <begin position="1"/>
        <end position="22"/>
    </location>
</feature>
<feature type="region of interest" description="Disordered" evidence="1">
    <location>
        <begin position="35"/>
        <end position="61"/>
    </location>
</feature>
<evidence type="ECO:0000313" key="3">
    <source>
        <dbReference type="Proteomes" id="UP000287651"/>
    </source>
</evidence>
<reference evidence="2 3" key="1">
    <citation type="journal article" date="2014" name="Agronomy (Basel)">
        <title>A Draft Genome Sequence for Ensete ventricosum, the Drought-Tolerant Tree Against Hunger.</title>
        <authorList>
            <person name="Harrison J."/>
            <person name="Moore K.A."/>
            <person name="Paszkiewicz K."/>
            <person name="Jones T."/>
            <person name="Grant M."/>
            <person name="Ambacheew D."/>
            <person name="Muzemil S."/>
            <person name="Studholme D.J."/>
        </authorList>
    </citation>
    <scope>NUCLEOTIDE SEQUENCE [LARGE SCALE GENOMIC DNA]</scope>
</reference>
<dbReference type="Proteomes" id="UP000287651">
    <property type="component" value="Unassembled WGS sequence"/>
</dbReference>
<protein>
    <submittedName>
        <fullName evidence="2">Uncharacterized protein</fullName>
    </submittedName>
</protein>
<name>A0A427AI78_ENSVE</name>
<accession>A0A427AI78</accession>
<dbReference type="EMBL" id="AMZH03002359">
    <property type="protein sequence ID" value="RRT75852.1"/>
    <property type="molecule type" value="Genomic_DNA"/>
</dbReference>
<sequence>MEPQDRGVKEEEESGAAIGRRRIEIDWGMRGVRTEPRSKPWQLRPPALYTPGPRCTSPAEKNNLVRASPVVGRRARTEQLGGG</sequence>
<gene>
    <name evidence="2" type="ORF">B296_00022843</name>
</gene>
<evidence type="ECO:0000313" key="2">
    <source>
        <dbReference type="EMBL" id="RRT75852.1"/>
    </source>
</evidence>
<proteinExistence type="predicted"/>
<comment type="caution">
    <text evidence="2">The sequence shown here is derived from an EMBL/GenBank/DDBJ whole genome shotgun (WGS) entry which is preliminary data.</text>
</comment>
<dbReference type="AlphaFoldDB" id="A0A427AI78"/>